<evidence type="ECO:0000313" key="10">
    <source>
        <dbReference type="Proteomes" id="UP000004893"/>
    </source>
</evidence>
<evidence type="ECO:0000259" key="8">
    <source>
        <dbReference type="Pfam" id="PF00892"/>
    </source>
</evidence>
<feature type="transmembrane region" description="Helical" evidence="7">
    <location>
        <begin position="241"/>
        <end position="261"/>
    </location>
</feature>
<dbReference type="Proteomes" id="UP000004893">
    <property type="component" value="Unassembled WGS sequence"/>
</dbReference>
<feature type="transmembrane region" description="Helical" evidence="7">
    <location>
        <begin position="7"/>
        <end position="23"/>
    </location>
</feature>
<keyword evidence="3" id="KW-1003">Cell membrane</keyword>
<feature type="transmembrane region" description="Helical" evidence="7">
    <location>
        <begin position="35"/>
        <end position="56"/>
    </location>
</feature>
<feature type="transmembrane region" description="Helical" evidence="7">
    <location>
        <begin position="152"/>
        <end position="168"/>
    </location>
</feature>
<dbReference type="PANTHER" id="PTHR42920:SF5">
    <property type="entry name" value="EAMA DOMAIN-CONTAINING PROTEIN"/>
    <property type="match status" value="1"/>
</dbReference>
<accession>C0C067</accession>
<evidence type="ECO:0000256" key="3">
    <source>
        <dbReference type="ARBA" id="ARBA00022475"/>
    </source>
</evidence>
<dbReference type="GO" id="GO:0005886">
    <property type="term" value="C:plasma membrane"/>
    <property type="evidence" value="ECO:0007669"/>
    <property type="project" value="UniProtKB-SubCell"/>
</dbReference>
<keyword evidence="6 7" id="KW-0472">Membrane</keyword>
<dbReference type="InterPro" id="IPR000620">
    <property type="entry name" value="EamA_dom"/>
</dbReference>
<protein>
    <submittedName>
        <fullName evidence="9">Membrane protein</fullName>
    </submittedName>
</protein>
<feature type="domain" description="EamA" evidence="8">
    <location>
        <begin position="9"/>
        <end position="138"/>
    </location>
</feature>
<name>C0C067_9FIRM</name>
<gene>
    <name evidence="9" type="ORF">CLOHYLEM_05461</name>
</gene>
<feature type="transmembrane region" description="Helical" evidence="7">
    <location>
        <begin position="267"/>
        <end position="287"/>
    </location>
</feature>
<dbReference type="EMBL" id="ABYI02000019">
    <property type="protein sequence ID" value="EEG74795.1"/>
    <property type="molecule type" value="Genomic_DNA"/>
</dbReference>
<comment type="caution">
    <text evidence="9">The sequence shown here is derived from an EMBL/GenBank/DDBJ whole genome shotgun (WGS) entry which is preliminary data.</text>
</comment>
<reference evidence="9" key="2">
    <citation type="submission" date="2013-06" db="EMBL/GenBank/DDBJ databases">
        <title>Draft genome sequence of Clostridium hylemonae (DSM 15053).</title>
        <authorList>
            <person name="Sudarsanam P."/>
            <person name="Ley R."/>
            <person name="Guruge J."/>
            <person name="Turnbaugh P.J."/>
            <person name="Mahowald M."/>
            <person name="Liep D."/>
            <person name="Gordon J."/>
        </authorList>
    </citation>
    <scope>NUCLEOTIDE SEQUENCE</scope>
    <source>
        <strain evidence="9">DSM 15053</strain>
    </source>
</reference>
<proteinExistence type="inferred from homology"/>
<evidence type="ECO:0000256" key="5">
    <source>
        <dbReference type="ARBA" id="ARBA00022989"/>
    </source>
</evidence>
<evidence type="ECO:0000256" key="1">
    <source>
        <dbReference type="ARBA" id="ARBA00004651"/>
    </source>
</evidence>
<dbReference type="PANTHER" id="PTHR42920">
    <property type="entry name" value="OS03G0707200 PROTEIN-RELATED"/>
    <property type="match status" value="1"/>
</dbReference>
<dbReference type="InterPro" id="IPR037185">
    <property type="entry name" value="EmrE-like"/>
</dbReference>
<reference evidence="9" key="1">
    <citation type="submission" date="2009-02" db="EMBL/GenBank/DDBJ databases">
        <authorList>
            <person name="Fulton L."/>
            <person name="Clifton S."/>
            <person name="Fulton B."/>
            <person name="Xu J."/>
            <person name="Minx P."/>
            <person name="Pepin K.H."/>
            <person name="Johnson M."/>
            <person name="Bhonagiri V."/>
            <person name="Nash W.E."/>
            <person name="Mardis E.R."/>
            <person name="Wilson R.K."/>
        </authorList>
    </citation>
    <scope>NUCLEOTIDE SEQUENCE [LARGE SCALE GENOMIC DNA]</scope>
    <source>
        <strain evidence="9">DSM 15053</strain>
    </source>
</reference>
<evidence type="ECO:0000256" key="4">
    <source>
        <dbReference type="ARBA" id="ARBA00022692"/>
    </source>
</evidence>
<feature type="transmembrane region" description="Helical" evidence="7">
    <location>
        <begin position="211"/>
        <end position="229"/>
    </location>
</feature>
<dbReference type="STRING" id="553973.CLOHYLEM_05461"/>
<evidence type="ECO:0000256" key="2">
    <source>
        <dbReference type="ARBA" id="ARBA00007362"/>
    </source>
</evidence>
<keyword evidence="4 7" id="KW-0812">Transmembrane</keyword>
<dbReference type="AlphaFoldDB" id="C0C067"/>
<keyword evidence="5 7" id="KW-1133">Transmembrane helix</keyword>
<evidence type="ECO:0000256" key="6">
    <source>
        <dbReference type="ARBA" id="ARBA00023136"/>
    </source>
</evidence>
<feature type="transmembrane region" description="Helical" evidence="7">
    <location>
        <begin position="68"/>
        <end position="85"/>
    </location>
</feature>
<organism evidence="9 10">
    <name type="scientific">[Clostridium] hylemonae DSM 15053</name>
    <dbReference type="NCBI Taxonomy" id="553973"/>
    <lineage>
        <taxon>Bacteria</taxon>
        <taxon>Bacillati</taxon>
        <taxon>Bacillota</taxon>
        <taxon>Clostridia</taxon>
        <taxon>Lachnospirales</taxon>
        <taxon>Lachnospiraceae</taxon>
    </lineage>
</organism>
<evidence type="ECO:0000313" key="9">
    <source>
        <dbReference type="EMBL" id="EEG74795.1"/>
    </source>
</evidence>
<dbReference type="eggNOG" id="COG0697">
    <property type="taxonomic scope" value="Bacteria"/>
</dbReference>
<dbReference type="SUPFAM" id="SSF103481">
    <property type="entry name" value="Multidrug resistance efflux transporter EmrE"/>
    <property type="match status" value="2"/>
</dbReference>
<comment type="subcellular location">
    <subcellularLocation>
        <location evidence="1">Cell membrane</location>
        <topology evidence="1">Multi-pass membrane protein</topology>
    </subcellularLocation>
</comment>
<evidence type="ECO:0000256" key="7">
    <source>
        <dbReference type="SAM" id="Phobius"/>
    </source>
</evidence>
<feature type="transmembrane region" description="Helical" evidence="7">
    <location>
        <begin position="97"/>
        <end position="116"/>
    </location>
</feature>
<feature type="transmembrane region" description="Helical" evidence="7">
    <location>
        <begin position="128"/>
        <end position="146"/>
    </location>
</feature>
<comment type="similarity">
    <text evidence="2">Belongs to the EamA transporter family.</text>
</comment>
<dbReference type="Pfam" id="PF00892">
    <property type="entry name" value="EamA"/>
    <property type="match status" value="2"/>
</dbReference>
<keyword evidence="10" id="KW-1185">Reference proteome</keyword>
<dbReference type="InterPro" id="IPR051258">
    <property type="entry name" value="Diverse_Substrate_Transporter"/>
</dbReference>
<sequence length="294" mass="31291">MMKENKSVYIMFIFLQSVLYGIGNPVTKIAFESISVYWCLALRFSLAFFVLMLFFGKKIIRELKSARIMDCLPASLCMAAAYISVNLALKWTTATNVGFLMSLPVVLAPVLARVVLKTKYEWKHIPVQAAVVAGLYLLCCGEEGFVFGKGEAFALITAAAVAGALVYGEKSLAGMSACTVSAAQAGLTAVISLALAAGLEELHVDSVTPAAWGVVAYLAIGCTCIAYLLQNTAVAKISSQTVSMLQTSQPVATAVFSFLILGELLTVRGYIGAAVILVCILAESVFARQGRRSV</sequence>
<feature type="transmembrane region" description="Helical" evidence="7">
    <location>
        <begin position="180"/>
        <end position="199"/>
    </location>
</feature>
<feature type="domain" description="EamA" evidence="8">
    <location>
        <begin position="149"/>
        <end position="280"/>
    </location>
</feature>
<dbReference type="HOGENOM" id="CLU_033863_21_3_9"/>